<comment type="caution">
    <text evidence="1">The sequence shown here is derived from an EMBL/GenBank/DDBJ whole genome shotgun (WGS) entry which is preliminary data.</text>
</comment>
<evidence type="ECO:0000313" key="1">
    <source>
        <dbReference type="EMBL" id="KAJ8636406.1"/>
    </source>
</evidence>
<gene>
    <name evidence="1" type="ORF">MRB53_010673</name>
</gene>
<proteinExistence type="predicted"/>
<protein>
    <submittedName>
        <fullName evidence="1">Uncharacterized protein</fullName>
    </submittedName>
</protein>
<accession>A0ACC2LSQ4</accession>
<name>A0ACC2LSQ4_PERAE</name>
<evidence type="ECO:0000313" key="2">
    <source>
        <dbReference type="Proteomes" id="UP001234297"/>
    </source>
</evidence>
<organism evidence="1 2">
    <name type="scientific">Persea americana</name>
    <name type="common">Avocado</name>
    <dbReference type="NCBI Taxonomy" id="3435"/>
    <lineage>
        <taxon>Eukaryota</taxon>
        <taxon>Viridiplantae</taxon>
        <taxon>Streptophyta</taxon>
        <taxon>Embryophyta</taxon>
        <taxon>Tracheophyta</taxon>
        <taxon>Spermatophyta</taxon>
        <taxon>Magnoliopsida</taxon>
        <taxon>Magnoliidae</taxon>
        <taxon>Laurales</taxon>
        <taxon>Lauraceae</taxon>
        <taxon>Persea</taxon>
    </lineage>
</organism>
<dbReference type="EMBL" id="CM056811">
    <property type="protein sequence ID" value="KAJ8636406.1"/>
    <property type="molecule type" value="Genomic_DNA"/>
</dbReference>
<dbReference type="Proteomes" id="UP001234297">
    <property type="component" value="Chromosome 3"/>
</dbReference>
<keyword evidence="2" id="KW-1185">Reference proteome</keyword>
<sequence length="81" mass="9479">MRCEQKIDAWTTRVGELKEEVKKMLIRAKGSVEEMIMIDEIQRLGVAYHFEKEINDALEHINDANVDYDDLKTVALFDSDY</sequence>
<reference evidence="1 2" key="1">
    <citation type="journal article" date="2022" name="Hortic Res">
        <title>A haplotype resolved chromosomal level avocado genome allows analysis of novel avocado genes.</title>
        <authorList>
            <person name="Nath O."/>
            <person name="Fletcher S.J."/>
            <person name="Hayward A."/>
            <person name="Shaw L.M."/>
            <person name="Masouleh A.K."/>
            <person name="Furtado A."/>
            <person name="Henry R.J."/>
            <person name="Mitter N."/>
        </authorList>
    </citation>
    <scope>NUCLEOTIDE SEQUENCE [LARGE SCALE GENOMIC DNA]</scope>
    <source>
        <strain evidence="2">cv. Hass</strain>
    </source>
</reference>